<comment type="caution">
    <text evidence="1">The sequence shown here is derived from an EMBL/GenBank/DDBJ whole genome shotgun (WGS) entry which is preliminary data.</text>
</comment>
<evidence type="ECO:0000313" key="1">
    <source>
        <dbReference type="EMBL" id="GIE26744.1"/>
    </source>
</evidence>
<dbReference type="EMBL" id="BOMN01000151">
    <property type="protein sequence ID" value="GIE26744.1"/>
    <property type="molecule type" value="Genomic_DNA"/>
</dbReference>
<evidence type="ECO:0000313" key="2">
    <source>
        <dbReference type="Proteomes" id="UP000603200"/>
    </source>
</evidence>
<name>A0ABQ4A7D7_9ACTN</name>
<keyword evidence="2" id="KW-1185">Reference proteome</keyword>
<gene>
    <name evidence="1" type="ORF">Ahu01nite_098460</name>
</gene>
<organism evidence="1 2">
    <name type="scientific">Winogradskya humida</name>
    <dbReference type="NCBI Taxonomy" id="113566"/>
    <lineage>
        <taxon>Bacteria</taxon>
        <taxon>Bacillati</taxon>
        <taxon>Actinomycetota</taxon>
        <taxon>Actinomycetes</taxon>
        <taxon>Micromonosporales</taxon>
        <taxon>Micromonosporaceae</taxon>
        <taxon>Winogradskya</taxon>
    </lineage>
</organism>
<protein>
    <recommendedName>
        <fullName evidence="3">DUF4034 domain-containing protein</fullName>
    </recommendedName>
</protein>
<reference evidence="1 2" key="1">
    <citation type="submission" date="2021-01" db="EMBL/GenBank/DDBJ databases">
        <title>Whole genome shotgun sequence of Actinoplanes humidus NBRC 14915.</title>
        <authorList>
            <person name="Komaki H."/>
            <person name="Tamura T."/>
        </authorList>
    </citation>
    <scope>NUCLEOTIDE SEQUENCE [LARGE SCALE GENOMIC DNA]</scope>
    <source>
        <strain evidence="1 2">NBRC 14915</strain>
    </source>
</reference>
<dbReference type="Proteomes" id="UP000603200">
    <property type="component" value="Unassembled WGS sequence"/>
</dbReference>
<dbReference type="RefSeq" id="WP_203843639.1">
    <property type="nucleotide sequence ID" value="NZ_BAAATV010000041.1"/>
</dbReference>
<proteinExistence type="predicted"/>
<accession>A0ABQ4A7D7</accession>
<sequence length="312" mass="33703">MQPADVSFDAADAFPEVAAAVQALQIWDWPSVRAELDAAPPGMRAFIVHELAEHPEARQLAGYAWQQQPADTAAAAVLAAHLIHTGWQIRTGAPAERVSPEQLTGFHEHLAAAEQILIDAAARNPYDSAVWVQRLLTARGLQLGPGEVRRRYARLARTDAHNVTGQLQMLQSLCPKWSGTWPEVHSFARDRMLAAPPGAPNALLVAVGHLEHFAELGGGDAARAYLRCDAVRRELIDAADRSVWHGSFGREPGWVLALNAFAMVFLQLGDEPAATGLLAAAAPFATRFPWSYLGDPAGALRAYRRSLAGAAR</sequence>
<evidence type="ECO:0008006" key="3">
    <source>
        <dbReference type="Google" id="ProtNLM"/>
    </source>
</evidence>